<dbReference type="KEGG" id="pect:BN1012_Phect2558"/>
<dbReference type="PROSITE" id="PS51782">
    <property type="entry name" value="LYSM"/>
    <property type="match status" value="1"/>
</dbReference>
<dbReference type="InterPro" id="IPR036779">
    <property type="entry name" value="LysM_dom_sf"/>
</dbReference>
<gene>
    <name evidence="3" type="ORF">BN1012_Phect2558</name>
</gene>
<organism evidence="3 4">
    <name type="scientific">Candidatus Phaeomarinibacter ectocarpi</name>
    <dbReference type="NCBI Taxonomy" id="1458461"/>
    <lineage>
        <taxon>Bacteria</taxon>
        <taxon>Pseudomonadati</taxon>
        <taxon>Pseudomonadota</taxon>
        <taxon>Alphaproteobacteria</taxon>
        <taxon>Hyphomicrobiales</taxon>
        <taxon>Parvibaculaceae</taxon>
        <taxon>Candidatus Phaeomarinibacter</taxon>
    </lineage>
</organism>
<dbReference type="EMBL" id="HG966617">
    <property type="protein sequence ID" value="CDO60771.1"/>
    <property type="molecule type" value="Genomic_DNA"/>
</dbReference>
<evidence type="ECO:0000259" key="2">
    <source>
        <dbReference type="PROSITE" id="PS51782"/>
    </source>
</evidence>
<evidence type="ECO:0000256" key="1">
    <source>
        <dbReference type="SAM" id="Phobius"/>
    </source>
</evidence>
<dbReference type="RefSeq" id="WP_043948738.1">
    <property type="nucleotide sequence ID" value="NZ_HG966617.1"/>
</dbReference>
<feature type="transmembrane region" description="Helical" evidence="1">
    <location>
        <begin position="7"/>
        <end position="27"/>
    </location>
</feature>
<dbReference type="PANTHER" id="PTHR34700">
    <property type="entry name" value="POTASSIUM BINDING PROTEIN KBP"/>
    <property type="match status" value="1"/>
</dbReference>
<dbReference type="Gene3D" id="2.60.40.10">
    <property type="entry name" value="Immunoglobulins"/>
    <property type="match status" value="2"/>
</dbReference>
<feature type="domain" description="LysM" evidence="2">
    <location>
        <begin position="272"/>
        <end position="321"/>
    </location>
</feature>
<keyword evidence="1" id="KW-1133">Transmembrane helix</keyword>
<evidence type="ECO:0000313" key="4">
    <source>
        <dbReference type="Proteomes" id="UP000032160"/>
    </source>
</evidence>
<dbReference type="InterPro" id="IPR018392">
    <property type="entry name" value="LysM"/>
</dbReference>
<dbReference type="STRING" id="1458461.BN1012_Phect2558"/>
<dbReference type="CDD" id="cd00118">
    <property type="entry name" value="LysM"/>
    <property type="match status" value="1"/>
</dbReference>
<sequence length="326" mass="34569">MSRGIAIIGGLAAALVVLGLAYFFLFAGEASDPTLTDDAAVEAGKTDTTDATQPEAEEPEGPSFDIVRVERDGQTVAAGRAEPGSRIRLIDNGTVIAEAEADSRGEWVIVLDDPLPTGDRQLRLEAELPDGTLLNSEQVVSISVPEDPEAEALVVLQKPDEPSKVLQGTGVAANGGALTLDTVDYGEGGDVIFSGRAPVGSNVRIYVDNEAAGDATADAKGRWVVTASRPIEPGVHELRVDQIDAQGMVLARLEAPFERATPEAVAMVLQDGKVVIQPGNNLWNIAQKLYGSGYQYTVIYQANRADIRDPNLIYPGQVFETPGYTQ</sequence>
<keyword evidence="1" id="KW-0472">Membrane</keyword>
<accession>X5MP19</accession>
<dbReference type="Gene3D" id="3.10.350.10">
    <property type="entry name" value="LysM domain"/>
    <property type="match status" value="1"/>
</dbReference>
<dbReference type="Pfam" id="PF01476">
    <property type="entry name" value="LysM"/>
    <property type="match status" value="1"/>
</dbReference>
<dbReference type="InterPro" id="IPR013783">
    <property type="entry name" value="Ig-like_fold"/>
</dbReference>
<dbReference type="OrthoDB" id="370541at2"/>
<dbReference type="HOGENOM" id="CLU_025322_0_1_5"/>
<name>X5MP19_9HYPH</name>
<dbReference type="PANTHER" id="PTHR34700:SF4">
    <property type="entry name" value="PHAGE-LIKE ELEMENT PBSX PROTEIN XKDP"/>
    <property type="match status" value="1"/>
</dbReference>
<evidence type="ECO:0000313" key="3">
    <source>
        <dbReference type="EMBL" id="CDO60771.1"/>
    </source>
</evidence>
<dbReference type="InterPro" id="IPR052196">
    <property type="entry name" value="Bact_Kbp"/>
</dbReference>
<dbReference type="AlphaFoldDB" id="X5MP19"/>
<protein>
    <submittedName>
        <fullName evidence="3">CBM50-containing protein|CBM50</fullName>
    </submittedName>
</protein>
<dbReference type="Proteomes" id="UP000032160">
    <property type="component" value="Chromosome I"/>
</dbReference>
<proteinExistence type="predicted"/>
<dbReference type="SMART" id="SM00257">
    <property type="entry name" value="LysM"/>
    <property type="match status" value="1"/>
</dbReference>
<keyword evidence="1" id="KW-0812">Transmembrane</keyword>
<reference evidence="3 4" key="1">
    <citation type="journal article" date="2014" name="Front. Genet.">
        <title>Genome and metabolic network of "Candidatus Phaeomarinobacter ectocarpi" Ec32, a new candidate genus of Alphaproteobacteria frequently associated with brown algae.</title>
        <authorList>
            <person name="Dittami S.M."/>
            <person name="Barbeyron T."/>
            <person name="Boyen C."/>
            <person name="Cambefort J."/>
            <person name="Collet G."/>
            <person name="Delage L."/>
            <person name="Gobet A."/>
            <person name="Groisillier A."/>
            <person name="Leblanc C."/>
            <person name="Michel G."/>
            <person name="Scornet D."/>
            <person name="Siegel A."/>
            <person name="Tapia J.E."/>
            <person name="Tonon T."/>
        </authorList>
    </citation>
    <scope>NUCLEOTIDE SEQUENCE [LARGE SCALE GENOMIC DNA]</scope>
    <source>
        <strain evidence="3 4">Ec32</strain>
    </source>
</reference>
<keyword evidence="4" id="KW-1185">Reference proteome</keyword>